<protein>
    <submittedName>
        <fullName evidence="3">Membrane protein</fullName>
    </submittedName>
</protein>
<gene>
    <name evidence="3" type="ORF">SD70_26130</name>
</gene>
<keyword evidence="2" id="KW-1133">Transmembrane helix</keyword>
<accession>A0ABR5ABT6</accession>
<feature type="transmembrane region" description="Helical" evidence="2">
    <location>
        <begin position="159"/>
        <end position="177"/>
    </location>
</feature>
<organism evidence="3 4">
    <name type="scientific">Gordoniibacillus kamchatkensis</name>
    <dbReference type="NCBI Taxonomy" id="1590651"/>
    <lineage>
        <taxon>Bacteria</taxon>
        <taxon>Bacillati</taxon>
        <taxon>Bacillota</taxon>
        <taxon>Bacilli</taxon>
        <taxon>Bacillales</taxon>
        <taxon>Paenibacillaceae</taxon>
        <taxon>Gordoniibacillus</taxon>
    </lineage>
</organism>
<evidence type="ECO:0000256" key="2">
    <source>
        <dbReference type="SAM" id="Phobius"/>
    </source>
</evidence>
<dbReference type="PROSITE" id="PS51257">
    <property type="entry name" value="PROKAR_LIPOPROTEIN"/>
    <property type="match status" value="1"/>
</dbReference>
<dbReference type="RefSeq" id="WP_041051099.1">
    <property type="nucleotide sequence ID" value="NZ_JXAK01000059.1"/>
</dbReference>
<feature type="transmembrane region" description="Helical" evidence="2">
    <location>
        <begin position="131"/>
        <end position="153"/>
    </location>
</feature>
<dbReference type="Proteomes" id="UP000031967">
    <property type="component" value="Unassembled WGS sequence"/>
</dbReference>
<keyword evidence="2" id="KW-0472">Membrane</keyword>
<proteinExistence type="predicted"/>
<keyword evidence="4" id="KW-1185">Reference proteome</keyword>
<keyword evidence="2" id="KW-0812">Transmembrane</keyword>
<sequence length="211" mass="22856">MKFSIRHSMRWSVLIAFITFILACLFTVSSTAILEGASWAIGMLIVVILICTGIFFDILGLGAAAAKETPFHAMASERVPGSRQAITIVRNADRFSNFCNDVIGDISGVISGAASALVVFKLMASFHEYEMLRTAVSVVFTALVSALTVGGKAMGKSFALNYSTEIVLLIGKFFYLLERRLGLKLLQTKRKPKSNSGKRGNKRAARSNPPA</sequence>
<reference evidence="3 4" key="1">
    <citation type="submission" date="2014-12" db="EMBL/GenBank/DDBJ databases">
        <title>Draft genome sequence of Paenibacillus kamchatkensis strain B-2647.</title>
        <authorList>
            <person name="Karlyshev A.V."/>
            <person name="Kudryashova E.B."/>
        </authorList>
    </citation>
    <scope>NUCLEOTIDE SEQUENCE [LARGE SCALE GENOMIC DNA]</scope>
    <source>
        <strain evidence="3 4">VKM B-2647</strain>
    </source>
</reference>
<comment type="caution">
    <text evidence="3">The sequence shown here is derived from an EMBL/GenBank/DDBJ whole genome shotgun (WGS) entry which is preliminary data.</text>
</comment>
<feature type="transmembrane region" description="Helical" evidence="2">
    <location>
        <begin position="41"/>
        <end position="66"/>
    </location>
</feature>
<evidence type="ECO:0000256" key="1">
    <source>
        <dbReference type="SAM" id="MobiDB-lite"/>
    </source>
</evidence>
<evidence type="ECO:0000313" key="3">
    <source>
        <dbReference type="EMBL" id="KIL38516.1"/>
    </source>
</evidence>
<evidence type="ECO:0000313" key="4">
    <source>
        <dbReference type="Proteomes" id="UP000031967"/>
    </source>
</evidence>
<dbReference type="EMBL" id="JXAK01000059">
    <property type="protein sequence ID" value="KIL38516.1"/>
    <property type="molecule type" value="Genomic_DNA"/>
</dbReference>
<name>A0ABR5ABT6_9BACL</name>
<feature type="region of interest" description="Disordered" evidence="1">
    <location>
        <begin position="188"/>
        <end position="211"/>
    </location>
</feature>